<dbReference type="RefSeq" id="WP_011277373.1">
    <property type="nucleotide sequence ID" value="NZ_BHWZ01000001.1"/>
</dbReference>
<dbReference type="OrthoDB" id="85890at2157"/>
<dbReference type="OMA" id="WGHRTAL"/>
<sequence>MLEGELGEYCEKVAFILSNATVLEASYYKPGNASRTRDIKGVKFSDLVQSALLSTNYYKTACIRGSSQEKPLYDLLYMMAKISKTLQVNFSILGTAMQLLPLAYSSSSADSIGQLIFRATQLIRSLDSIESRYFKMTLETLQPSYLGKLDRAYDYREQDDNLSLFEILKISAFDSAVRNMLDGYKYSLWVAKLVEQEGYDRGILLGFLKVLCELPDGLIFRRNGGRIAMEVSKLACQCLSNEKLVSILDEYLVSRGYNPGSTADIVAVGIAIHELGVLYGDNGTYNQTSV</sequence>
<dbReference type="EMBL" id="CP013695">
    <property type="protein sequence ID" value="ALU31909.1"/>
    <property type="molecule type" value="Genomic_DNA"/>
</dbReference>
<dbReference type="Proteomes" id="UP000065473">
    <property type="component" value="Chromosome"/>
</dbReference>
<dbReference type="STRING" id="1435377.SUSAZ_02350"/>
<accession>A0A0U3GNQ3</accession>
<reference evidence="3 4" key="1">
    <citation type="submission" date="2015-12" db="EMBL/GenBank/DDBJ databases">
        <title>A stable core within a dynamic pangenome in Sulfolobus acidocaldarius.</title>
        <authorList>
            <person name="Anderson R."/>
            <person name="Kouris A."/>
            <person name="Seward C."/>
            <person name="Campbell K."/>
            <person name="Whitaker R."/>
        </authorList>
    </citation>
    <scope>NUCLEOTIDE SEQUENCE [LARGE SCALE GENOMIC DNA]</scope>
    <source>
        <strain evidence="1 4">GG12-C01-09</strain>
        <strain evidence="2 3">NG05B_CO5_07</strain>
    </source>
</reference>
<evidence type="ECO:0008006" key="5">
    <source>
        <dbReference type="Google" id="ProtNLM"/>
    </source>
</evidence>
<dbReference type="GO" id="GO:0005524">
    <property type="term" value="F:ATP binding"/>
    <property type="evidence" value="ECO:0007669"/>
    <property type="project" value="InterPro"/>
</dbReference>
<dbReference type="Proteomes" id="UP000060043">
    <property type="component" value="Chromosome"/>
</dbReference>
<organism evidence="2 3">
    <name type="scientific">Sulfolobus acidocaldarius</name>
    <dbReference type="NCBI Taxonomy" id="2285"/>
    <lineage>
        <taxon>Archaea</taxon>
        <taxon>Thermoproteota</taxon>
        <taxon>Thermoprotei</taxon>
        <taxon>Sulfolobales</taxon>
        <taxon>Sulfolobaceae</taxon>
        <taxon>Sulfolobus</taxon>
    </lineage>
</organism>
<evidence type="ECO:0000313" key="2">
    <source>
        <dbReference type="EMBL" id="ALU31909.1"/>
    </source>
</evidence>
<evidence type="ECO:0000313" key="3">
    <source>
        <dbReference type="Proteomes" id="UP000060043"/>
    </source>
</evidence>
<proteinExistence type="predicted"/>
<dbReference type="Pfam" id="PF01874">
    <property type="entry name" value="CitG"/>
    <property type="match status" value="1"/>
</dbReference>
<dbReference type="PANTHER" id="PTHR42280">
    <property type="entry name" value="CITG FAMILY PROTEIN"/>
    <property type="match status" value="1"/>
</dbReference>
<dbReference type="GO" id="GO:0046917">
    <property type="term" value="F:triphosphoribosyl-dephospho-CoA synthase activity"/>
    <property type="evidence" value="ECO:0007669"/>
    <property type="project" value="InterPro"/>
</dbReference>
<name>A0A0U3GNQ3_9CREN</name>
<dbReference type="InterPro" id="IPR002736">
    <property type="entry name" value="CitG"/>
</dbReference>
<evidence type="ECO:0000313" key="4">
    <source>
        <dbReference type="Proteomes" id="UP000065473"/>
    </source>
</evidence>
<dbReference type="AlphaFoldDB" id="A0A0U3GNQ3"/>
<protein>
    <recommendedName>
        <fullName evidence="5">Triphosphoribosyl-dephospho-CoA synthase</fullName>
    </recommendedName>
</protein>
<gene>
    <name evidence="1" type="ORF">ATY89_04005</name>
    <name evidence="2" type="ORF">ATZ20_07030</name>
</gene>
<dbReference type="GeneID" id="14550988"/>
<dbReference type="Gene3D" id="1.10.4200.10">
    <property type="entry name" value="Triphosphoribosyl-dephospho-CoA protein"/>
    <property type="match status" value="1"/>
</dbReference>
<dbReference type="EMBL" id="CP013694">
    <property type="protein sequence ID" value="ALU29182.1"/>
    <property type="molecule type" value="Genomic_DNA"/>
</dbReference>
<dbReference type="PaxDb" id="1435377-SUSAZ_02350"/>
<evidence type="ECO:0000313" key="1">
    <source>
        <dbReference type="EMBL" id="ALU29182.1"/>
    </source>
</evidence>
<dbReference type="PANTHER" id="PTHR42280:SF1">
    <property type="entry name" value="CITG FAMILY PROTEIN"/>
    <property type="match status" value="1"/>
</dbReference>